<evidence type="ECO:0000256" key="2">
    <source>
        <dbReference type="ARBA" id="ARBA00022723"/>
    </source>
</evidence>
<gene>
    <name evidence="8" type="ORF">SAMN04487792_0283</name>
</gene>
<name>A0A1I1RAE6_9LACO</name>
<evidence type="ECO:0000313" key="9">
    <source>
        <dbReference type="Proteomes" id="UP000199599"/>
    </source>
</evidence>
<dbReference type="RefSeq" id="WP_090092145.1">
    <property type="nucleotide sequence ID" value="NZ_CBCRVU010000001.1"/>
</dbReference>
<organism evidence="8 9">
    <name type="scientific">Lactobacillus bombicola</name>
    <dbReference type="NCBI Taxonomy" id="1505723"/>
    <lineage>
        <taxon>Bacteria</taxon>
        <taxon>Bacillati</taxon>
        <taxon>Bacillota</taxon>
        <taxon>Bacilli</taxon>
        <taxon>Lactobacillales</taxon>
        <taxon>Lactobacillaceae</taxon>
        <taxon>Lactobacillus</taxon>
    </lineage>
</organism>
<evidence type="ECO:0000256" key="3">
    <source>
        <dbReference type="ARBA" id="ARBA00022801"/>
    </source>
</evidence>
<keyword evidence="5 6" id="KW-0482">Metalloprotease</keyword>
<comment type="similarity">
    <text evidence="6">Belongs to the peptidase M48 family.</text>
</comment>
<comment type="cofactor">
    <cofactor evidence="6">
        <name>Zn(2+)</name>
        <dbReference type="ChEBI" id="CHEBI:29105"/>
    </cofactor>
    <text evidence="6">Binds 1 zinc ion per subunit.</text>
</comment>
<keyword evidence="2" id="KW-0479">Metal-binding</keyword>
<evidence type="ECO:0000256" key="1">
    <source>
        <dbReference type="ARBA" id="ARBA00022670"/>
    </source>
</evidence>
<sequence length="135" mass="15904">MENLISYLLNYTFDRGVSYALVDNAKDTDPSVSFTDSKRMVINLNWKNKKELPFIIGHEIGHFANGDSGKFYYRNFNTPVEHQADLYSLNLIFDYATRQYDCFNEPSEFMQAYGIPVRMYDDVVELFRKHNDLLF</sequence>
<proteinExistence type="inferred from homology"/>
<keyword evidence="3 6" id="KW-0378">Hydrolase</keyword>
<dbReference type="EMBL" id="FOMN01000001">
    <property type="protein sequence ID" value="SFD31331.1"/>
    <property type="molecule type" value="Genomic_DNA"/>
</dbReference>
<dbReference type="Proteomes" id="UP000199599">
    <property type="component" value="Unassembled WGS sequence"/>
</dbReference>
<evidence type="ECO:0000256" key="6">
    <source>
        <dbReference type="RuleBase" id="RU003983"/>
    </source>
</evidence>
<evidence type="ECO:0000256" key="4">
    <source>
        <dbReference type="ARBA" id="ARBA00022833"/>
    </source>
</evidence>
<feature type="domain" description="Peptidase M48" evidence="7">
    <location>
        <begin position="46"/>
        <end position="69"/>
    </location>
</feature>
<evidence type="ECO:0000259" key="7">
    <source>
        <dbReference type="Pfam" id="PF01435"/>
    </source>
</evidence>
<dbReference type="GO" id="GO:0006508">
    <property type="term" value="P:proteolysis"/>
    <property type="evidence" value="ECO:0007669"/>
    <property type="project" value="UniProtKB-KW"/>
</dbReference>
<dbReference type="STRING" id="1505723.SAMN04487792_0283"/>
<protein>
    <recommendedName>
        <fullName evidence="7">Peptidase M48 domain-containing protein</fullName>
    </recommendedName>
</protein>
<accession>A0A1I1RAE6</accession>
<dbReference type="InterPro" id="IPR001915">
    <property type="entry name" value="Peptidase_M48"/>
</dbReference>
<dbReference type="AlphaFoldDB" id="A0A1I1RAE6"/>
<dbReference type="GO" id="GO:0046872">
    <property type="term" value="F:metal ion binding"/>
    <property type="evidence" value="ECO:0007669"/>
    <property type="project" value="UniProtKB-KW"/>
</dbReference>
<reference evidence="9" key="1">
    <citation type="submission" date="2016-10" db="EMBL/GenBank/DDBJ databases">
        <authorList>
            <person name="Varghese N."/>
            <person name="Submissions S."/>
        </authorList>
    </citation>
    <scope>NUCLEOTIDE SEQUENCE [LARGE SCALE GENOMIC DNA]</scope>
    <source>
        <strain evidence="9">R-53102</strain>
    </source>
</reference>
<dbReference type="Pfam" id="PF01435">
    <property type="entry name" value="Peptidase_M48"/>
    <property type="match status" value="1"/>
</dbReference>
<evidence type="ECO:0000313" key="8">
    <source>
        <dbReference type="EMBL" id="SFD31331.1"/>
    </source>
</evidence>
<keyword evidence="4 6" id="KW-0862">Zinc</keyword>
<keyword evidence="1 6" id="KW-0645">Protease</keyword>
<dbReference type="GO" id="GO:0004222">
    <property type="term" value="F:metalloendopeptidase activity"/>
    <property type="evidence" value="ECO:0007669"/>
    <property type="project" value="InterPro"/>
</dbReference>
<evidence type="ECO:0000256" key="5">
    <source>
        <dbReference type="ARBA" id="ARBA00023049"/>
    </source>
</evidence>